<evidence type="ECO:0000256" key="2">
    <source>
        <dbReference type="ARBA" id="ARBA00005194"/>
    </source>
</evidence>
<dbReference type="Gene3D" id="2.40.50.100">
    <property type="match status" value="1"/>
</dbReference>
<protein>
    <recommendedName>
        <fullName evidence="3 9">Biotin carboxyl carrier protein of acetyl-CoA carboxylase</fullName>
    </recommendedName>
</protein>
<dbReference type="PANTHER" id="PTHR45266">
    <property type="entry name" value="OXALOACETATE DECARBOXYLASE ALPHA CHAIN"/>
    <property type="match status" value="1"/>
</dbReference>
<keyword evidence="5 9" id="KW-0276">Fatty acid metabolism</keyword>
<keyword evidence="6 9" id="KW-0443">Lipid metabolism</keyword>
<dbReference type="Pfam" id="PF00364">
    <property type="entry name" value="Biotin_lipoyl"/>
    <property type="match status" value="1"/>
</dbReference>
<gene>
    <name evidence="11" type="primary">accB</name>
    <name evidence="11" type="ORF">GCM10011402_16710</name>
</gene>
<dbReference type="NCBIfam" id="TIGR00531">
    <property type="entry name" value="BCCP"/>
    <property type="match status" value="1"/>
</dbReference>
<sequence>MLRQGRDQINMAEDRMSNDSQNGKHHEGDVAFIQSLAELLNSSDLSELSVKREYGEHDRLTVSLSKHARQVTYAAPVAAAAPAAAPQAPAAAPAAQLPAITEDPASLPGAVTSPMVGTAYLSAEPGAAPFVQIGQAVAEGDTLLIVEAMKTMNHIPAPRAGVVKRILIDDGTPVEFGAPLMVVE</sequence>
<dbReference type="InterPro" id="IPR001249">
    <property type="entry name" value="AcCoA_biotinCC"/>
</dbReference>
<dbReference type="Proteomes" id="UP000640509">
    <property type="component" value="Unassembled WGS sequence"/>
</dbReference>
<dbReference type="CDD" id="cd06850">
    <property type="entry name" value="biotinyl_domain"/>
    <property type="match status" value="1"/>
</dbReference>
<dbReference type="PANTHER" id="PTHR45266:SF3">
    <property type="entry name" value="OXALOACETATE DECARBOXYLASE ALPHA CHAIN"/>
    <property type="match status" value="1"/>
</dbReference>
<dbReference type="InterPro" id="IPR001882">
    <property type="entry name" value="Biotin_BS"/>
</dbReference>
<evidence type="ECO:0000259" key="10">
    <source>
        <dbReference type="PROSITE" id="PS50968"/>
    </source>
</evidence>
<evidence type="ECO:0000256" key="4">
    <source>
        <dbReference type="ARBA" id="ARBA00022516"/>
    </source>
</evidence>
<dbReference type="PROSITE" id="PS50968">
    <property type="entry name" value="BIOTINYL_LIPOYL"/>
    <property type="match status" value="1"/>
</dbReference>
<dbReference type="InterPro" id="IPR000089">
    <property type="entry name" value="Biotin_lipoyl"/>
</dbReference>
<proteinExistence type="predicted"/>
<comment type="pathway">
    <text evidence="2 9">Lipid metabolism; fatty acid biosynthesis.</text>
</comment>
<name>A0ABQ1VGG3_9RHOB</name>
<accession>A0ABQ1VGG3</accession>
<keyword evidence="8 9" id="KW-0092">Biotin</keyword>
<dbReference type="InterPro" id="IPR011053">
    <property type="entry name" value="Single_hybrid_motif"/>
</dbReference>
<evidence type="ECO:0000256" key="3">
    <source>
        <dbReference type="ARBA" id="ARBA00017562"/>
    </source>
</evidence>
<evidence type="ECO:0000313" key="11">
    <source>
        <dbReference type="EMBL" id="GGF65215.1"/>
    </source>
</evidence>
<dbReference type="SUPFAM" id="SSF51230">
    <property type="entry name" value="Single hybrid motif"/>
    <property type="match status" value="1"/>
</dbReference>
<reference evidence="12" key="1">
    <citation type="journal article" date="2019" name="Int. J. Syst. Evol. Microbiol.">
        <title>The Global Catalogue of Microorganisms (GCM) 10K type strain sequencing project: providing services to taxonomists for standard genome sequencing and annotation.</title>
        <authorList>
            <consortium name="The Broad Institute Genomics Platform"/>
            <consortium name="The Broad Institute Genome Sequencing Center for Infectious Disease"/>
            <person name="Wu L."/>
            <person name="Ma J."/>
        </authorList>
    </citation>
    <scope>NUCLEOTIDE SEQUENCE [LARGE SCALE GENOMIC DNA]</scope>
    <source>
        <strain evidence="12">CGMCC 1.15419</strain>
    </source>
</reference>
<keyword evidence="4 9" id="KW-0444">Lipid biosynthesis</keyword>
<feature type="domain" description="Lipoyl-binding" evidence="10">
    <location>
        <begin position="108"/>
        <end position="184"/>
    </location>
</feature>
<dbReference type="InterPro" id="IPR050709">
    <property type="entry name" value="Biotin_Carboxyl_Carrier/Decarb"/>
</dbReference>
<evidence type="ECO:0000256" key="5">
    <source>
        <dbReference type="ARBA" id="ARBA00022832"/>
    </source>
</evidence>
<evidence type="ECO:0000256" key="7">
    <source>
        <dbReference type="ARBA" id="ARBA00023160"/>
    </source>
</evidence>
<dbReference type="EMBL" id="BMIV01000004">
    <property type="protein sequence ID" value="GGF65215.1"/>
    <property type="molecule type" value="Genomic_DNA"/>
</dbReference>
<evidence type="ECO:0000256" key="8">
    <source>
        <dbReference type="ARBA" id="ARBA00023267"/>
    </source>
</evidence>
<evidence type="ECO:0000256" key="9">
    <source>
        <dbReference type="RuleBase" id="RU364072"/>
    </source>
</evidence>
<dbReference type="PRINTS" id="PR01071">
    <property type="entry name" value="ACOABIOTINCC"/>
</dbReference>
<comment type="caution">
    <text evidence="11">The sequence shown here is derived from an EMBL/GenBank/DDBJ whole genome shotgun (WGS) entry which is preliminary data.</text>
</comment>
<comment type="function">
    <text evidence="1 9">This protein is a component of the acetyl coenzyme A carboxylase complex; first, biotin carboxylase catalyzes the carboxylation of the carrier protein and then the transcarboxylase transfers the carboxyl group to form malonyl-CoA.</text>
</comment>
<evidence type="ECO:0000313" key="12">
    <source>
        <dbReference type="Proteomes" id="UP000640509"/>
    </source>
</evidence>
<evidence type="ECO:0000256" key="1">
    <source>
        <dbReference type="ARBA" id="ARBA00003761"/>
    </source>
</evidence>
<dbReference type="PROSITE" id="PS00188">
    <property type="entry name" value="BIOTIN"/>
    <property type="match status" value="1"/>
</dbReference>
<keyword evidence="12" id="KW-1185">Reference proteome</keyword>
<organism evidence="11 12">
    <name type="scientific">Paracoccus acridae</name>
    <dbReference type="NCBI Taxonomy" id="1795310"/>
    <lineage>
        <taxon>Bacteria</taxon>
        <taxon>Pseudomonadati</taxon>
        <taxon>Pseudomonadota</taxon>
        <taxon>Alphaproteobacteria</taxon>
        <taxon>Rhodobacterales</taxon>
        <taxon>Paracoccaceae</taxon>
        <taxon>Paracoccus</taxon>
    </lineage>
</organism>
<evidence type="ECO:0000256" key="6">
    <source>
        <dbReference type="ARBA" id="ARBA00023098"/>
    </source>
</evidence>
<keyword evidence="7 9" id="KW-0275">Fatty acid biosynthesis</keyword>